<dbReference type="SUPFAM" id="SSF51430">
    <property type="entry name" value="NAD(P)-linked oxidoreductase"/>
    <property type="match status" value="1"/>
</dbReference>
<comment type="caution">
    <text evidence="5">The sequence shown here is derived from an EMBL/GenBank/DDBJ whole genome shotgun (WGS) entry which is preliminary data.</text>
</comment>
<dbReference type="PANTHER" id="PTHR43638">
    <property type="entry name" value="OXIDOREDUCTASE, ALDO/KETO REDUCTASE FAMILY PROTEIN"/>
    <property type="match status" value="1"/>
</dbReference>
<keyword evidence="6" id="KW-1185">Reference proteome</keyword>
<feature type="binding site" evidence="2">
    <location>
        <position position="127"/>
    </location>
    <ligand>
        <name>substrate</name>
    </ligand>
</feature>
<dbReference type="InterPro" id="IPR036812">
    <property type="entry name" value="NAD(P)_OxRdtase_dom_sf"/>
</dbReference>
<sequence>MSLSNDLKTIKEACQRLNVTLSNGMKMPRLGQGTWYMGDSASDREEEIQAIRTGIDLGMNLIDTAEMYGEGRSESLIGEAIKGISREELFMVSKVYPHNASRSRIFNSCKNTLQRLGVDCLDLYLLHWRGSVPLEETVECMEELVQEGLIKSWGVSNFDTDDMKELWEVPKGNHCVVNQVLYHLGSRGIEYDLLPWMKAHNVPLMAYCPIAQGGNLRKEMLKNQAVMDIAKKYDMTPVQVLLSFVLHQENAIAIPKAGKKEHVKENAQTALIQLGKSELDRLSRAFPAPDYKTMLDVR</sequence>
<name>A0A4R1MLB5_9FIRM</name>
<evidence type="ECO:0000313" key="5">
    <source>
        <dbReference type="EMBL" id="TCK93305.1"/>
    </source>
</evidence>
<dbReference type="Proteomes" id="UP000294545">
    <property type="component" value="Unassembled WGS sequence"/>
</dbReference>
<evidence type="ECO:0000256" key="3">
    <source>
        <dbReference type="PIRSR" id="PIRSR000097-3"/>
    </source>
</evidence>
<dbReference type="EMBL" id="SMGQ01000012">
    <property type="protein sequence ID" value="TCK93305.1"/>
    <property type="molecule type" value="Genomic_DNA"/>
</dbReference>
<reference evidence="5 6" key="1">
    <citation type="submission" date="2019-03" db="EMBL/GenBank/DDBJ databases">
        <title>Genomic Encyclopedia of Type Strains, Phase IV (KMG-IV): sequencing the most valuable type-strain genomes for metagenomic binning, comparative biology and taxonomic classification.</title>
        <authorList>
            <person name="Goeker M."/>
        </authorList>
    </citation>
    <scope>NUCLEOTIDE SEQUENCE [LARGE SCALE GENOMIC DNA]</scope>
    <source>
        <strain evidence="5 6">DSM 24176</strain>
    </source>
</reference>
<evidence type="ECO:0000256" key="2">
    <source>
        <dbReference type="PIRSR" id="PIRSR000097-2"/>
    </source>
</evidence>
<proteinExistence type="predicted"/>
<dbReference type="CDD" id="cd19138">
    <property type="entry name" value="AKR_YeaE"/>
    <property type="match status" value="1"/>
</dbReference>
<evidence type="ECO:0000259" key="4">
    <source>
        <dbReference type="Pfam" id="PF00248"/>
    </source>
</evidence>
<gene>
    <name evidence="5" type="ORF">EDC19_1496</name>
</gene>
<dbReference type="InterPro" id="IPR020471">
    <property type="entry name" value="AKR"/>
</dbReference>
<dbReference type="PRINTS" id="PR00069">
    <property type="entry name" value="ALDKETRDTASE"/>
</dbReference>
<feature type="active site" description="Proton donor" evidence="1">
    <location>
        <position position="68"/>
    </location>
</feature>
<dbReference type="PIRSF" id="PIRSF000097">
    <property type="entry name" value="AKR"/>
    <property type="match status" value="1"/>
</dbReference>
<evidence type="ECO:0000256" key="1">
    <source>
        <dbReference type="PIRSR" id="PIRSR000097-1"/>
    </source>
</evidence>
<dbReference type="InterPro" id="IPR023210">
    <property type="entry name" value="NADP_OxRdtase_dom"/>
</dbReference>
<feature type="domain" description="NADP-dependent oxidoreductase" evidence="4">
    <location>
        <begin position="29"/>
        <end position="283"/>
    </location>
</feature>
<dbReference type="OrthoDB" id="9804790at2"/>
<feature type="site" description="Lowers pKa of active site Tyr" evidence="3">
    <location>
        <position position="94"/>
    </location>
</feature>
<organism evidence="5 6">
    <name type="scientific">Natranaerovirga hydrolytica</name>
    <dbReference type="NCBI Taxonomy" id="680378"/>
    <lineage>
        <taxon>Bacteria</taxon>
        <taxon>Bacillati</taxon>
        <taxon>Bacillota</taxon>
        <taxon>Clostridia</taxon>
        <taxon>Lachnospirales</taxon>
        <taxon>Natranaerovirgaceae</taxon>
        <taxon>Natranaerovirga</taxon>
    </lineage>
</organism>
<dbReference type="AlphaFoldDB" id="A0A4R1MLB5"/>
<dbReference type="RefSeq" id="WP_132282215.1">
    <property type="nucleotide sequence ID" value="NZ_SMGQ01000012.1"/>
</dbReference>
<dbReference type="GO" id="GO:0016491">
    <property type="term" value="F:oxidoreductase activity"/>
    <property type="evidence" value="ECO:0007669"/>
    <property type="project" value="InterPro"/>
</dbReference>
<dbReference type="Gene3D" id="3.20.20.100">
    <property type="entry name" value="NADP-dependent oxidoreductase domain"/>
    <property type="match status" value="1"/>
</dbReference>
<accession>A0A4R1MLB5</accession>
<evidence type="ECO:0000313" key="6">
    <source>
        <dbReference type="Proteomes" id="UP000294545"/>
    </source>
</evidence>
<dbReference type="PANTHER" id="PTHR43638:SF3">
    <property type="entry name" value="ALDEHYDE REDUCTASE"/>
    <property type="match status" value="1"/>
</dbReference>
<dbReference type="Pfam" id="PF00248">
    <property type="entry name" value="Aldo_ket_red"/>
    <property type="match status" value="1"/>
</dbReference>
<protein>
    <submittedName>
        <fullName evidence="5">Diketogulonate reductase-like aldo/keto reductase</fullName>
    </submittedName>
</protein>